<evidence type="ECO:0000313" key="2">
    <source>
        <dbReference type="EMBL" id="AGE11250.1"/>
    </source>
</evidence>
<name>L7ZBE9_CITFR</name>
<dbReference type="EMBL" id="JQ996150">
    <property type="protein sequence ID" value="AGE11250.1"/>
    <property type="molecule type" value="Genomic_DNA"/>
</dbReference>
<dbReference type="InterPro" id="IPR009713">
    <property type="entry name" value="Uncharacterised_PsiA"/>
</dbReference>
<keyword evidence="2" id="KW-0614">Plasmid</keyword>
<dbReference type="AlphaFoldDB" id="L7ZBE9"/>
<geneLocation type="plasmid" evidence="2">
    <name>pT-OXA-181</name>
</geneLocation>
<proteinExistence type="predicted"/>
<feature type="region of interest" description="Disordered" evidence="1">
    <location>
        <begin position="127"/>
        <end position="148"/>
    </location>
</feature>
<accession>L7ZBE9</accession>
<dbReference type="Pfam" id="PF06952">
    <property type="entry name" value="PsiA"/>
    <property type="match status" value="1"/>
</dbReference>
<evidence type="ECO:0000256" key="1">
    <source>
        <dbReference type="SAM" id="MobiDB-lite"/>
    </source>
</evidence>
<reference evidence="2" key="1">
    <citation type="journal article" date="2013" name="Antimicrob. Agents Chemother.">
        <title>Complete Sequence of the IncT-Type Plasmid pT-OXA-181 Carrying the blaOXA-181 Carbapenemase Gene from Citrobacter freundii.</title>
        <authorList>
            <person name="Villa L."/>
            <person name="Carattoli A."/>
            <person name="Nordmann P."/>
            <person name="Carta C."/>
            <person name="Poirel L."/>
        </authorList>
    </citation>
    <scope>NUCLEOTIDE SEQUENCE</scope>
    <source>
        <strain evidence="2">CFSTE</strain>
        <plasmid evidence="2">pT-OXA-181</plasmid>
    </source>
</reference>
<organism evidence="2">
    <name type="scientific">Citrobacter freundii</name>
    <dbReference type="NCBI Taxonomy" id="546"/>
    <lineage>
        <taxon>Bacteria</taxon>
        <taxon>Pseudomonadati</taxon>
        <taxon>Pseudomonadota</taxon>
        <taxon>Gammaproteobacteria</taxon>
        <taxon>Enterobacterales</taxon>
        <taxon>Enterobacteriaceae</taxon>
        <taxon>Citrobacter</taxon>
        <taxon>Citrobacter freundii complex</taxon>
    </lineage>
</organism>
<protein>
    <submittedName>
        <fullName evidence="2">PsiA</fullName>
    </submittedName>
</protein>
<feature type="compositionally biased region" description="Basic and acidic residues" evidence="1">
    <location>
        <begin position="127"/>
        <end position="144"/>
    </location>
</feature>
<dbReference type="NCBIfam" id="NF010258">
    <property type="entry name" value="PRK13704.1"/>
    <property type="match status" value="1"/>
</dbReference>
<sequence>MSGVVMASTALVPLNRLQQCAMSAIASIEARTEAGRSLGEYPYAKAFFREFTGKAGITSAHVRQVDPAYNPSYRGEATKTDYIRAIDTIIESRGKTWIIPLSKAVITAMFPAVQSGEHQRISHREKIATARSARREQKQKREEMSASENAQSAAWVGLQFCLPGEHKAWLAHWRDELEMAGVSDWELRNMLVRWWGAFWIASARTDWRWCDTLYDLLNELDYVISTSSERDLCLCRSALPLALPA</sequence>